<organism evidence="1 2">
    <name type="scientific">Macrostomum lignano</name>
    <dbReference type="NCBI Taxonomy" id="282301"/>
    <lineage>
        <taxon>Eukaryota</taxon>
        <taxon>Metazoa</taxon>
        <taxon>Spiralia</taxon>
        <taxon>Lophotrochozoa</taxon>
        <taxon>Platyhelminthes</taxon>
        <taxon>Rhabditophora</taxon>
        <taxon>Macrostomorpha</taxon>
        <taxon>Macrostomida</taxon>
        <taxon>Macrostomidae</taxon>
        <taxon>Macrostomum</taxon>
    </lineage>
</organism>
<evidence type="ECO:0000313" key="2">
    <source>
        <dbReference type="WBParaSite" id="maker-unitig_42180-snap-gene-0.2-mRNA-1"/>
    </source>
</evidence>
<keyword evidence="1" id="KW-1185">Reference proteome</keyword>
<proteinExistence type="predicted"/>
<sequence length="14" mass="1443">MAAAAAACRTRRPP</sequence>
<protein>
    <submittedName>
        <fullName evidence="2">Uncharacterized protein</fullName>
    </submittedName>
</protein>
<reference evidence="2" key="1">
    <citation type="submission" date="2016-11" db="UniProtKB">
        <authorList>
            <consortium name="WormBaseParasite"/>
        </authorList>
    </citation>
    <scope>IDENTIFICATION</scope>
</reference>
<dbReference type="WBParaSite" id="maker-unitig_42180-snap-gene-0.2-mRNA-1">
    <property type="protein sequence ID" value="maker-unitig_42180-snap-gene-0.2-mRNA-1"/>
    <property type="gene ID" value="maker-unitig_42180-snap-gene-0.2"/>
</dbReference>
<name>A0A1I8FQ36_9PLAT</name>
<accession>A0A1I8FQ36</accession>
<evidence type="ECO:0000313" key="1">
    <source>
        <dbReference type="Proteomes" id="UP000095280"/>
    </source>
</evidence>
<dbReference type="Proteomes" id="UP000095280">
    <property type="component" value="Unplaced"/>
</dbReference>